<evidence type="ECO:0000313" key="2">
    <source>
        <dbReference type="Proteomes" id="UP000237655"/>
    </source>
</evidence>
<dbReference type="EMBL" id="CP027665">
    <property type="protein sequence ID" value="AVO36358.1"/>
    <property type="molecule type" value="Genomic_DNA"/>
</dbReference>
<dbReference type="AlphaFoldDB" id="A0A2S0MKE3"/>
<keyword evidence="2" id="KW-1185">Reference proteome</keyword>
<proteinExistence type="predicted"/>
<dbReference type="RefSeq" id="WP_106470673.1">
    <property type="nucleotide sequence ID" value="NZ_CP027665.1"/>
</dbReference>
<gene>
    <name evidence="1" type="ORF">C6Y53_00615</name>
</gene>
<accession>A0A2S0MKE3</accession>
<dbReference type="Proteomes" id="UP000237655">
    <property type="component" value="Chromosome"/>
</dbReference>
<name>A0A2S0MKE3_9RHOB</name>
<evidence type="ECO:0000313" key="1">
    <source>
        <dbReference type="EMBL" id="AVO36358.1"/>
    </source>
</evidence>
<dbReference type="KEGG" id="thas:C6Y53_00615"/>
<organism evidence="1 2">
    <name type="scientific">Pukyongiella litopenaei</name>
    <dbReference type="NCBI Taxonomy" id="2605946"/>
    <lineage>
        <taxon>Bacteria</taxon>
        <taxon>Pseudomonadati</taxon>
        <taxon>Pseudomonadota</taxon>
        <taxon>Alphaproteobacteria</taxon>
        <taxon>Rhodobacterales</taxon>
        <taxon>Paracoccaceae</taxon>
        <taxon>Pukyongiella</taxon>
    </lineage>
</organism>
<protein>
    <submittedName>
        <fullName evidence="1">Uncharacterized protein</fullName>
    </submittedName>
</protein>
<sequence length="514" mass="52790">MSRITKSDLGSQAATAALDRAEGGRFSRIIRLTLPTGGQADRATIATGTVLDTRFLNRDADALAPDAVEAASFAASGGHLVLSLPVARQIRYLRLKTPVDGDRISAYRFDGQAVSEDPVRSATHGSSGARLDVTDAALILKRKNGSEVALSEAEIDAVTLRYAPLNPRLALRLPGETGPGIPFPVQTDADGLPVFPADGTHGGDLAAALQALLARLPAPLPDPLEIDLILSADQPCAARIDALDLSLVLETAALPEKAVLRFSGQRQDRQSLPLSLPDGALLAGGTLSVTVSGMGPRQQRQDAPATPLPAITGEGLRVADASPVATRIDMAGAQVIMGGDLMLAAPHGPVELRAMLYSDRDGLPGDALAESDKREASRASPTATAFTFPATPVPAGPVWLGVVAVSGVAVAMLGGTGRIARRDGPAFVIVEDDQTRGLSAVLRPVSPALVSGTPGGPVLTLDDLPLATLPTAGSTSLDLATAVPALGGTPRLNVTSSAKAIVTIDPPILRYGLP</sequence>
<reference evidence="2" key="1">
    <citation type="submission" date="2018-03" db="EMBL/GenBank/DDBJ databases">
        <title>Genomic analysis of the strain SH-1 isolated from shrimp intestine.</title>
        <authorList>
            <person name="Kim Y.-S."/>
            <person name="Kim S.-E."/>
            <person name="Kim K.-H."/>
        </authorList>
    </citation>
    <scope>NUCLEOTIDE SEQUENCE [LARGE SCALE GENOMIC DNA]</scope>
    <source>
        <strain evidence="2">SH-1</strain>
    </source>
</reference>